<accession>A0A4R2RCX7</accession>
<comment type="caution">
    <text evidence="1">The sequence shown here is derived from an EMBL/GenBank/DDBJ whole genome shotgun (WGS) entry which is preliminary data.</text>
</comment>
<dbReference type="OrthoDB" id="2084170at2"/>
<evidence type="ECO:0000313" key="2">
    <source>
        <dbReference type="Proteomes" id="UP000294813"/>
    </source>
</evidence>
<dbReference type="EMBL" id="SLXT01000029">
    <property type="protein sequence ID" value="TCP61262.1"/>
    <property type="molecule type" value="Genomic_DNA"/>
</dbReference>
<name>A0A4R2RCX7_9FIRM</name>
<gene>
    <name evidence="1" type="ORF">EDD73_12915</name>
</gene>
<organism evidence="1 2">
    <name type="scientific">Heliophilum fasciatum</name>
    <dbReference type="NCBI Taxonomy" id="35700"/>
    <lineage>
        <taxon>Bacteria</taxon>
        <taxon>Bacillati</taxon>
        <taxon>Bacillota</taxon>
        <taxon>Clostridia</taxon>
        <taxon>Eubacteriales</taxon>
        <taxon>Heliobacteriaceae</taxon>
        <taxon>Heliophilum</taxon>
    </lineage>
</organism>
<dbReference type="Pfam" id="PF09550">
    <property type="entry name" value="Phage_TAC_6"/>
    <property type="match status" value="1"/>
</dbReference>
<proteinExistence type="predicted"/>
<reference evidence="1 2" key="1">
    <citation type="submission" date="2019-03" db="EMBL/GenBank/DDBJ databases">
        <title>Genomic Encyclopedia of Type Strains, Phase IV (KMG-IV): sequencing the most valuable type-strain genomes for metagenomic binning, comparative biology and taxonomic classification.</title>
        <authorList>
            <person name="Goeker M."/>
        </authorList>
    </citation>
    <scope>NUCLEOTIDE SEQUENCE [LARGE SCALE GENOMIC DNA]</scope>
    <source>
        <strain evidence="1 2">DSM 11170</strain>
    </source>
</reference>
<evidence type="ECO:0000313" key="1">
    <source>
        <dbReference type="EMBL" id="TCP61262.1"/>
    </source>
</evidence>
<sequence>MEFWPQIKMIAFGVLSLRPHEMWAITLTELIEMADAYGKETVRRMESEYHRTAWLSANLMNTMGTLKRPVTVDMLLGREKDDSEIQTSEDRKQAFQELLEKFNGEAGRG</sequence>
<dbReference type="InterPro" id="IPR019056">
    <property type="entry name" value="Phage_TAC_6"/>
</dbReference>
<dbReference type="RefSeq" id="WP_131920442.1">
    <property type="nucleotide sequence ID" value="NZ_JAOQNU010000030.1"/>
</dbReference>
<dbReference type="Proteomes" id="UP000294813">
    <property type="component" value="Unassembled WGS sequence"/>
</dbReference>
<keyword evidence="2" id="KW-1185">Reference proteome</keyword>
<dbReference type="AlphaFoldDB" id="A0A4R2RCX7"/>
<protein>
    <submittedName>
        <fullName evidence="1">Tail assembly chaperone</fullName>
    </submittedName>
</protein>